<dbReference type="SUPFAM" id="SSF51206">
    <property type="entry name" value="cAMP-binding domain-like"/>
    <property type="match status" value="1"/>
</dbReference>
<dbReference type="InterPro" id="IPR036390">
    <property type="entry name" value="WH_DNA-bd_sf"/>
</dbReference>
<dbReference type="RefSeq" id="WP_207941385.1">
    <property type="nucleotide sequence ID" value="NZ_CP147251.1"/>
</dbReference>
<sequence>MKKLLYTSQSNFNLPECFPEMIKEQAYIFQFESNEFIQKEEEDVHYLFYILEGKAKILKSQENGRQMIVQFLETEDFIGELTLIQAEEHTKNVIARNTVNCLAIPISAARKILMNDTIFLQEISRYIGLKLLLRVEHFTENQMYPLMVRLIDLLLRISIDDCYEEKQTEIAEYLGVSYRHLLYTMQQLREMGYIDKKQGYYYLHREALVNYRTQLVQ</sequence>
<dbReference type="PANTHER" id="PTHR24567">
    <property type="entry name" value="CRP FAMILY TRANSCRIPTIONAL REGULATORY PROTEIN"/>
    <property type="match status" value="1"/>
</dbReference>
<keyword evidence="6" id="KW-1185">Reference proteome</keyword>
<evidence type="ECO:0000256" key="1">
    <source>
        <dbReference type="ARBA" id="ARBA00023015"/>
    </source>
</evidence>
<dbReference type="Proteomes" id="UP000664701">
    <property type="component" value="Chromosome"/>
</dbReference>
<organism evidence="5 6">
    <name type="scientific">Candidatus Enterococcus lowellii</name>
    <dbReference type="NCBI Taxonomy" id="2230877"/>
    <lineage>
        <taxon>Bacteria</taxon>
        <taxon>Bacillati</taxon>
        <taxon>Bacillota</taxon>
        <taxon>Bacilli</taxon>
        <taxon>Lactobacillales</taxon>
        <taxon>Enterococcaceae</taxon>
        <taxon>Enterococcus</taxon>
    </lineage>
</organism>
<dbReference type="PANTHER" id="PTHR24567:SF26">
    <property type="entry name" value="REGULATORY PROTEIN YEIL"/>
    <property type="match status" value="1"/>
</dbReference>
<dbReference type="InterPro" id="IPR012318">
    <property type="entry name" value="HTH_CRP"/>
</dbReference>
<dbReference type="InterPro" id="IPR000595">
    <property type="entry name" value="cNMP-bd_dom"/>
</dbReference>
<gene>
    <name evidence="5" type="ORF">DOK78_001132</name>
</gene>
<dbReference type="SUPFAM" id="SSF46785">
    <property type="entry name" value="Winged helix' DNA-binding domain"/>
    <property type="match status" value="1"/>
</dbReference>
<keyword evidence="1" id="KW-0805">Transcription regulation</keyword>
<keyword evidence="3" id="KW-0804">Transcription</keyword>
<accession>A0ABZ2SKX8</accession>
<dbReference type="Gene3D" id="2.60.120.10">
    <property type="entry name" value="Jelly Rolls"/>
    <property type="match status" value="1"/>
</dbReference>
<dbReference type="InterPro" id="IPR018490">
    <property type="entry name" value="cNMP-bd_dom_sf"/>
</dbReference>
<reference evidence="5 6" key="2">
    <citation type="submission" date="2024-03" db="EMBL/GenBank/DDBJ databases">
        <title>The Genome Sequence of Enterococcus sp. DIV2402.</title>
        <authorList>
            <consortium name="The Broad Institute Genomics Platform"/>
            <consortium name="The Broad Institute Microbial Omics Core"/>
            <consortium name="The Broad Institute Genomic Center for Infectious Diseases"/>
            <person name="Earl A."/>
            <person name="Manson A."/>
            <person name="Gilmore M."/>
            <person name="Schwartman J."/>
            <person name="Shea T."/>
            <person name="Abouelleil A."/>
            <person name="Cao P."/>
            <person name="Chapman S."/>
            <person name="Cusick C."/>
            <person name="Young S."/>
            <person name="Neafsey D."/>
            <person name="Nusbaum C."/>
            <person name="Birren B."/>
        </authorList>
    </citation>
    <scope>NUCLEOTIDE SEQUENCE [LARGE SCALE GENOMIC DNA]</scope>
    <source>
        <strain evidence="5 6">DIV2402</strain>
    </source>
</reference>
<dbReference type="Pfam" id="PF00027">
    <property type="entry name" value="cNMP_binding"/>
    <property type="match status" value="1"/>
</dbReference>
<feature type="domain" description="Cyclic nucleotide-binding" evidence="4">
    <location>
        <begin position="20"/>
        <end position="114"/>
    </location>
</feature>
<evidence type="ECO:0000313" key="5">
    <source>
        <dbReference type="EMBL" id="WYJ76500.1"/>
    </source>
</evidence>
<dbReference type="PROSITE" id="PS50042">
    <property type="entry name" value="CNMP_BINDING_3"/>
    <property type="match status" value="1"/>
</dbReference>
<dbReference type="SMART" id="SM00100">
    <property type="entry name" value="cNMP"/>
    <property type="match status" value="1"/>
</dbReference>
<dbReference type="NCBIfam" id="NF007707">
    <property type="entry name" value="PRK10402.1"/>
    <property type="match status" value="1"/>
</dbReference>
<reference evidence="5 6" key="1">
    <citation type="submission" date="2021-03" db="EMBL/GenBank/DDBJ databases">
        <authorList>
            <person name="Gilmore M.S."/>
            <person name="Schwartzman J."/>
            <person name="Van Tyne D."/>
            <person name="Martin M."/>
            <person name="Earl A.M."/>
            <person name="Manson A.L."/>
            <person name="Straub T."/>
            <person name="Salamzade R."/>
            <person name="Saavedra J."/>
            <person name="Lebreton F."/>
            <person name="Prichula J."/>
            <person name="Schaufler K."/>
            <person name="Gaca A."/>
            <person name="Sgardioli B."/>
            <person name="Wagenaar J."/>
            <person name="Strong T."/>
        </authorList>
    </citation>
    <scope>NUCLEOTIDE SEQUENCE [LARGE SCALE GENOMIC DNA]</scope>
    <source>
        <strain evidence="5 6">DIV2402</strain>
    </source>
</reference>
<protein>
    <recommendedName>
        <fullName evidence="4">Cyclic nucleotide-binding domain-containing protein</fullName>
    </recommendedName>
</protein>
<name>A0ABZ2SKX8_9ENTE</name>
<dbReference type="EMBL" id="CP147251">
    <property type="protein sequence ID" value="WYJ76500.1"/>
    <property type="molecule type" value="Genomic_DNA"/>
</dbReference>
<dbReference type="CDD" id="cd00038">
    <property type="entry name" value="CAP_ED"/>
    <property type="match status" value="1"/>
</dbReference>
<evidence type="ECO:0000313" key="6">
    <source>
        <dbReference type="Proteomes" id="UP000664701"/>
    </source>
</evidence>
<evidence type="ECO:0000256" key="3">
    <source>
        <dbReference type="ARBA" id="ARBA00023163"/>
    </source>
</evidence>
<evidence type="ECO:0000256" key="2">
    <source>
        <dbReference type="ARBA" id="ARBA00023125"/>
    </source>
</evidence>
<keyword evidence="2" id="KW-0238">DNA-binding</keyword>
<dbReference type="InterPro" id="IPR050397">
    <property type="entry name" value="Env_Response_Regulators"/>
</dbReference>
<dbReference type="Pfam" id="PF13545">
    <property type="entry name" value="HTH_Crp_2"/>
    <property type="match status" value="1"/>
</dbReference>
<dbReference type="InterPro" id="IPR014710">
    <property type="entry name" value="RmlC-like_jellyroll"/>
</dbReference>
<proteinExistence type="predicted"/>
<evidence type="ECO:0000259" key="4">
    <source>
        <dbReference type="PROSITE" id="PS50042"/>
    </source>
</evidence>